<dbReference type="AlphaFoldDB" id="A0A495IE26"/>
<evidence type="ECO:0000259" key="3">
    <source>
        <dbReference type="Pfam" id="PF13360"/>
    </source>
</evidence>
<dbReference type="InterPro" id="IPR002372">
    <property type="entry name" value="PQQ_rpt_dom"/>
</dbReference>
<evidence type="ECO:0000313" key="4">
    <source>
        <dbReference type="EMBL" id="RKR73748.1"/>
    </source>
</evidence>
<dbReference type="InterPro" id="IPR011047">
    <property type="entry name" value="Quinoprotein_ADH-like_sf"/>
</dbReference>
<evidence type="ECO:0000256" key="2">
    <source>
        <dbReference type="SAM" id="Phobius"/>
    </source>
</evidence>
<feature type="domain" description="Pyrrolo-quinoline quinone repeat" evidence="3">
    <location>
        <begin position="165"/>
        <end position="312"/>
    </location>
</feature>
<dbReference type="PANTHER" id="PTHR34512">
    <property type="entry name" value="CELL SURFACE PROTEIN"/>
    <property type="match status" value="1"/>
</dbReference>
<dbReference type="RefSeq" id="WP_170159838.1">
    <property type="nucleotide sequence ID" value="NZ_RBKS01000001.1"/>
</dbReference>
<accession>A0A495IE26</accession>
<keyword evidence="2" id="KW-0812">Transmembrane</keyword>
<comment type="caution">
    <text evidence="4">The sequence shown here is derived from an EMBL/GenBank/DDBJ whole genome shotgun (WGS) entry which is preliminary data.</text>
</comment>
<dbReference type="Proteomes" id="UP000280008">
    <property type="component" value="Unassembled WGS sequence"/>
</dbReference>
<keyword evidence="5" id="KW-1185">Reference proteome</keyword>
<proteinExistence type="predicted"/>
<dbReference type="Gene3D" id="2.130.10.10">
    <property type="entry name" value="YVTN repeat-like/Quinoprotein amine dehydrogenase"/>
    <property type="match status" value="2"/>
</dbReference>
<sequence length="534" mass="55377">MTAWSPARPEGLDRTTARFGEQAGWPVEHAAGRSNAEGSVSEEPVGSARRRPVRRFSPGRAIAVAYGALLVVVALVVVAGVATQPVYGSEAPFGGTSLDDLRSAPTASGWSADLPHRLAPSLSRGCLRVDTGQIDAGHELVTALLPSVGPAGQNASCESKAVEQTGRIMMVDPDTGRTLWRLDLGAFLHTTVFSIVRHAAASVHGVVVGVNGADGSFLVLVDTRTGRVVDHSAVANSDAAVNFGVSGDLVLSAEPNQGGELTTYELRRARSLGRVVWRQTVSQSVSPQLLRDRLLVPLTTGTIAVDGATGRVSRWGSDLRELSSIRVVGDSVLGVTIAEGVGLGSYVVRLDPSGRSIWQVPALAVTSLTTSRSCVMMTSVTSKLTCLDPSSGAVRWSTDFTGSPLGTPTGATTSDVETVGLVRSTDSTLTVSEVDGATGRTRFTTTLPRGAVVVGQSVGTGYAIDSSLADSDSLIAFDVASGHQLWTYRAKSIALWGGHLVETGSDGVSHELVSVSAHDAQRDGAPVGHGMLAG</sequence>
<keyword evidence="2" id="KW-1133">Transmembrane helix</keyword>
<keyword evidence="2" id="KW-0472">Membrane</keyword>
<dbReference type="SUPFAM" id="SSF50998">
    <property type="entry name" value="Quinoprotein alcohol dehydrogenase-like"/>
    <property type="match status" value="1"/>
</dbReference>
<dbReference type="PANTHER" id="PTHR34512:SF30">
    <property type="entry name" value="OUTER MEMBRANE PROTEIN ASSEMBLY FACTOR BAMB"/>
    <property type="match status" value="1"/>
</dbReference>
<dbReference type="Pfam" id="PF13360">
    <property type="entry name" value="PQQ_2"/>
    <property type="match status" value="2"/>
</dbReference>
<feature type="transmembrane region" description="Helical" evidence="2">
    <location>
        <begin position="59"/>
        <end position="82"/>
    </location>
</feature>
<dbReference type="InterPro" id="IPR015943">
    <property type="entry name" value="WD40/YVTN_repeat-like_dom_sf"/>
</dbReference>
<feature type="domain" description="Pyrrolo-quinoline quinone repeat" evidence="3">
    <location>
        <begin position="345"/>
        <end position="487"/>
    </location>
</feature>
<reference evidence="4 5" key="1">
    <citation type="submission" date="2018-10" db="EMBL/GenBank/DDBJ databases">
        <title>Sequencing the genomes of 1000 actinobacteria strains.</title>
        <authorList>
            <person name="Klenk H.-P."/>
        </authorList>
    </citation>
    <scope>NUCLEOTIDE SEQUENCE [LARGE SCALE GENOMIC DNA]</scope>
    <source>
        <strain evidence="4 5">DSM 17894</strain>
    </source>
</reference>
<gene>
    <name evidence="4" type="ORF">C8E83_0844</name>
</gene>
<feature type="region of interest" description="Disordered" evidence="1">
    <location>
        <begin position="29"/>
        <end position="51"/>
    </location>
</feature>
<evidence type="ECO:0000313" key="5">
    <source>
        <dbReference type="Proteomes" id="UP000280008"/>
    </source>
</evidence>
<evidence type="ECO:0000256" key="1">
    <source>
        <dbReference type="SAM" id="MobiDB-lite"/>
    </source>
</evidence>
<name>A0A495IE26_9MICO</name>
<organism evidence="4 5">
    <name type="scientific">Frondihabitans australicus</name>
    <dbReference type="NCBI Taxonomy" id="386892"/>
    <lineage>
        <taxon>Bacteria</taxon>
        <taxon>Bacillati</taxon>
        <taxon>Actinomycetota</taxon>
        <taxon>Actinomycetes</taxon>
        <taxon>Micrococcales</taxon>
        <taxon>Microbacteriaceae</taxon>
        <taxon>Frondihabitans</taxon>
    </lineage>
</organism>
<protein>
    <submittedName>
        <fullName evidence="4">Outer membrane protein assembly factor BamB</fullName>
    </submittedName>
</protein>
<dbReference type="EMBL" id="RBKS01000001">
    <property type="protein sequence ID" value="RKR73748.1"/>
    <property type="molecule type" value="Genomic_DNA"/>
</dbReference>